<comment type="subcellular location">
    <subcellularLocation>
        <location evidence="2">Cell membrane</location>
    </subcellularLocation>
</comment>
<dbReference type="RefSeq" id="WP_311597594.1">
    <property type="nucleotide sequence ID" value="NZ_JAVREM010000008.1"/>
</dbReference>
<evidence type="ECO:0000256" key="7">
    <source>
        <dbReference type="ARBA" id="ARBA00022777"/>
    </source>
</evidence>
<name>A0ABU2LNU4_9ACTN</name>
<evidence type="ECO:0000259" key="13">
    <source>
        <dbReference type="PROSITE" id="PS50109"/>
    </source>
</evidence>
<dbReference type="PROSITE" id="PS50109">
    <property type="entry name" value="HIS_KIN"/>
    <property type="match status" value="1"/>
</dbReference>
<dbReference type="SMART" id="SM00388">
    <property type="entry name" value="HisKA"/>
    <property type="match status" value="1"/>
</dbReference>
<evidence type="ECO:0000256" key="5">
    <source>
        <dbReference type="ARBA" id="ARBA00022679"/>
    </source>
</evidence>
<evidence type="ECO:0000256" key="1">
    <source>
        <dbReference type="ARBA" id="ARBA00000085"/>
    </source>
</evidence>
<keyword evidence="8 12" id="KW-1133">Transmembrane helix</keyword>
<evidence type="ECO:0000256" key="8">
    <source>
        <dbReference type="ARBA" id="ARBA00022989"/>
    </source>
</evidence>
<dbReference type="PRINTS" id="PR00344">
    <property type="entry name" value="BCTRLSENSOR"/>
</dbReference>
<dbReference type="Gene3D" id="1.10.287.130">
    <property type="match status" value="1"/>
</dbReference>
<dbReference type="Pfam" id="PF00512">
    <property type="entry name" value="HisKA"/>
    <property type="match status" value="1"/>
</dbReference>
<dbReference type="InterPro" id="IPR003594">
    <property type="entry name" value="HATPase_dom"/>
</dbReference>
<dbReference type="CDD" id="cd06225">
    <property type="entry name" value="HAMP"/>
    <property type="match status" value="1"/>
</dbReference>
<proteinExistence type="predicted"/>
<evidence type="ECO:0000256" key="6">
    <source>
        <dbReference type="ARBA" id="ARBA00022692"/>
    </source>
</evidence>
<dbReference type="InterPro" id="IPR003660">
    <property type="entry name" value="HAMP_dom"/>
</dbReference>
<dbReference type="SMART" id="SM00387">
    <property type="entry name" value="HATPase_c"/>
    <property type="match status" value="1"/>
</dbReference>
<evidence type="ECO:0000256" key="3">
    <source>
        <dbReference type="ARBA" id="ARBA00012438"/>
    </source>
</evidence>
<dbReference type="EMBL" id="JAVREM010000008">
    <property type="protein sequence ID" value="MDT0318733.1"/>
    <property type="molecule type" value="Genomic_DNA"/>
</dbReference>
<dbReference type="InterPro" id="IPR003661">
    <property type="entry name" value="HisK_dim/P_dom"/>
</dbReference>
<gene>
    <name evidence="15" type="ORF">RNC47_10330</name>
</gene>
<keyword evidence="16" id="KW-1185">Reference proteome</keyword>
<evidence type="ECO:0000256" key="9">
    <source>
        <dbReference type="ARBA" id="ARBA00023012"/>
    </source>
</evidence>
<evidence type="ECO:0000256" key="11">
    <source>
        <dbReference type="SAM" id="MobiDB-lite"/>
    </source>
</evidence>
<dbReference type="PANTHER" id="PTHR45436:SF5">
    <property type="entry name" value="SENSOR HISTIDINE KINASE TRCS"/>
    <property type="match status" value="1"/>
</dbReference>
<dbReference type="PANTHER" id="PTHR45436">
    <property type="entry name" value="SENSOR HISTIDINE KINASE YKOH"/>
    <property type="match status" value="1"/>
</dbReference>
<keyword evidence="6 12" id="KW-0812">Transmembrane</keyword>
<evidence type="ECO:0000256" key="2">
    <source>
        <dbReference type="ARBA" id="ARBA00004236"/>
    </source>
</evidence>
<dbReference type="InterPro" id="IPR036097">
    <property type="entry name" value="HisK_dim/P_sf"/>
</dbReference>
<evidence type="ECO:0000256" key="12">
    <source>
        <dbReference type="SAM" id="Phobius"/>
    </source>
</evidence>
<evidence type="ECO:0000256" key="4">
    <source>
        <dbReference type="ARBA" id="ARBA00022553"/>
    </source>
</evidence>
<dbReference type="InterPro" id="IPR005467">
    <property type="entry name" value="His_kinase_dom"/>
</dbReference>
<dbReference type="InterPro" id="IPR004358">
    <property type="entry name" value="Sig_transdc_His_kin-like_C"/>
</dbReference>
<dbReference type="Pfam" id="PF00672">
    <property type="entry name" value="HAMP"/>
    <property type="match status" value="1"/>
</dbReference>
<dbReference type="SUPFAM" id="SSF47384">
    <property type="entry name" value="Homodimeric domain of signal transducing histidine kinase"/>
    <property type="match status" value="1"/>
</dbReference>
<evidence type="ECO:0000259" key="14">
    <source>
        <dbReference type="PROSITE" id="PS50885"/>
    </source>
</evidence>
<keyword evidence="5" id="KW-0808">Transferase</keyword>
<dbReference type="InterPro" id="IPR036890">
    <property type="entry name" value="HATPase_C_sf"/>
</dbReference>
<dbReference type="InterPro" id="IPR050428">
    <property type="entry name" value="TCS_sensor_his_kinase"/>
</dbReference>
<dbReference type="SUPFAM" id="SSF55874">
    <property type="entry name" value="ATPase domain of HSP90 chaperone/DNA topoisomerase II/histidine kinase"/>
    <property type="match status" value="1"/>
</dbReference>
<reference evidence="16" key="1">
    <citation type="submission" date="2023-07" db="EMBL/GenBank/DDBJ databases">
        <title>30 novel species of actinomycetes from the DSMZ collection.</title>
        <authorList>
            <person name="Nouioui I."/>
        </authorList>
    </citation>
    <scope>NUCLEOTIDE SEQUENCE [LARGE SCALE GENOMIC DNA]</scope>
    <source>
        <strain evidence="16">DSM 44918</strain>
    </source>
</reference>
<feature type="domain" description="Histidine kinase" evidence="13">
    <location>
        <begin position="163"/>
        <end position="378"/>
    </location>
</feature>
<comment type="caution">
    <text evidence="15">The sequence shown here is derived from an EMBL/GenBank/DDBJ whole genome shotgun (WGS) entry which is preliminary data.</text>
</comment>
<keyword evidence="7 15" id="KW-0418">Kinase</keyword>
<comment type="catalytic activity">
    <reaction evidence="1">
        <text>ATP + protein L-histidine = ADP + protein N-phospho-L-histidine.</text>
        <dbReference type="EC" id="2.7.13.3"/>
    </reaction>
</comment>
<organism evidence="15 16">
    <name type="scientific">Streptomyces millisiae</name>
    <dbReference type="NCBI Taxonomy" id="3075542"/>
    <lineage>
        <taxon>Bacteria</taxon>
        <taxon>Bacillati</taxon>
        <taxon>Actinomycetota</taxon>
        <taxon>Actinomycetes</taxon>
        <taxon>Kitasatosporales</taxon>
        <taxon>Streptomycetaceae</taxon>
        <taxon>Streptomyces</taxon>
    </lineage>
</organism>
<keyword evidence="4" id="KW-0597">Phosphoprotein</keyword>
<keyword evidence="10 12" id="KW-0472">Membrane</keyword>
<dbReference type="SUPFAM" id="SSF158472">
    <property type="entry name" value="HAMP domain-like"/>
    <property type="match status" value="1"/>
</dbReference>
<protein>
    <recommendedName>
        <fullName evidence="3">histidine kinase</fullName>
        <ecNumber evidence="3">2.7.13.3</ecNumber>
    </recommendedName>
</protein>
<evidence type="ECO:0000256" key="10">
    <source>
        <dbReference type="ARBA" id="ARBA00023136"/>
    </source>
</evidence>
<feature type="transmembrane region" description="Helical" evidence="12">
    <location>
        <begin position="78"/>
        <end position="101"/>
    </location>
</feature>
<dbReference type="EC" id="2.7.13.3" evidence="3"/>
<keyword evidence="9" id="KW-0902">Two-component regulatory system</keyword>
<dbReference type="CDD" id="cd00082">
    <property type="entry name" value="HisKA"/>
    <property type="match status" value="1"/>
</dbReference>
<feature type="domain" description="HAMP" evidence="14">
    <location>
        <begin position="102"/>
        <end position="155"/>
    </location>
</feature>
<dbReference type="Gene3D" id="6.10.340.10">
    <property type="match status" value="1"/>
</dbReference>
<dbReference type="SMART" id="SM00304">
    <property type="entry name" value="HAMP"/>
    <property type="match status" value="1"/>
</dbReference>
<sequence>MPRQLTARGRLTLLLTALVLAAGLALSVLTYLLMRRYLGRRTGFLSLTTTGGEPPPPPLPEQALAAGDRVAELALSAFLTQAAIALAVVTVLAAVLGRWLAGRILRPVRVIADTARRLSADNLSERVPVTAPADELAALATTVNGMLDRVQHGLRGQRLFTANAAHELRTPLATIRTAVDVTLDGRPGRDELIAMAHDVREAAARSQRTLDGLLLLARSQAGAGGPLGPADLSGVAGDALDAAARDIAARALTVDAALRPAPVSGRRVLLERMAGNLVGNAVRHNRPGGRIEVSTGVTGDGRSWLRVVNTGQVIDPATADRLVEPFVRGDGSRVHGEDGSGLGLSIVQAVVTAHHGTLRLTPLPGGGLDVTVHLPGGAGPPRPHPMVTTRAQAGGASGR</sequence>
<feature type="region of interest" description="Disordered" evidence="11">
    <location>
        <begin position="377"/>
        <end position="399"/>
    </location>
</feature>
<dbReference type="Pfam" id="PF02518">
    <property type="entry name" value="HATPase_c"/>
    <property type="match status" value="1"/>
</dbReference>
<evidence type="ECO:0000313" key="15">
    <source>
        <dbReference type="EMBL" id="MDT0318733.1"/>
    </source>
</evidence>
<accession>A0ABU2LNU4</accession>
<dbReference type="GO" id="GO:0016301">
    <property type="term" value="F:kinase activity"/>
    <property type="evidence" value="ECO:0007669"/>
    <property type="project" value="UniProtKB-KW"/>
</dbReference>
<dbReference type="PROSITE" id="PS50885">
    <property type="entry name" value="HAMP"/>
    <property type="match status" value="1"/>
</dbReference>
<dbReference type="Proteomes" id="UP001183420">
    <property type="component" value="Unassembled WGS sequence"/>
</dbReference>
<dbReference type="Gene3D" id="3.30.565.10">
    <property type="entry name" value="Histidine kinase-like ATPase, C-terminal domain"/>
    <property type="match status" value="1"/>
</dbReference>
<evidence type="ECO:0000313" key="16">
    <source>
        <dbReference type="Proteomes" id="UP001183420"/>
    </source>
</evidence>